<reference evidence="2" key="3">
    <citation type="submission" date="2016-11" db="EMBL/GenBank/DDBJ databases">
        <authorList>
            <person name="Varghese N."/>
            <person name="Submissions S."/>
        </authorList>
    </citation>
    <scope>NUCLEOTIDE SEQUENCE</scope>
    <source>
        <strain evidence="2">DSM 1682</strain>
    </source>
</reference>
<organism evidence="2 4">
    <name type="scientific">Anaerotignum propionicum DSM 1682</name>
    <dbReference type="NCBI Taxonomy" id="991789"/>
    <lineage>
        <taxon>Bacteria</taxon>
        <taxon>Bacillati</taxon>
        <taxon>Bacillota</taxon>
        <taxon>Clostridia</taxon>
        <taxon>Lachnospirales</taxon>
        <taxon>Anaerotignaceae</taxon>
        <taxon>Anaerotignum</taxon>
    </lineage>
</organism>
<dbReference type="EMBL" id="FQUA01000006">
    <property type="protein sequence ID" value="SHE76246.1"/>
    <property type="molecule type" value="Genomic_DNA"/>
</dbReference>
<reference evidence="1 3" key="1">
    <citation type="journal article" date="2016" name="Genome Announc.">
        <title>Complete Genome Sequence of the Amino Acid-Fermenting Clostridium propionicum X2 (DSM 1682).</title>
        <authorList>
            <person name="Poehlein A."/>
            <person name="Schlien K."/>
            <person name="Chowdhury N.P."/>
            <person name="Gottschalk G."/>
            <person name="Buckel W."/>
            <person name="Daniel R."/>
        </authorList>
    </citation>
    <scope>NUCLEOTIDE SEQUENCE [LARGE SCALE GENOMIC DNA]</scope>
    <source>
        <strain evidence="1 3">X2</strain>
    </source>
</reference>
<name>A0A0X1U7K6_ANAPI</name>
<reference evidence="3" key="2">
    <citation type="submission" date="2016-01" db="EMBL/GenBank/DDBJ databases">
        <authorList>
            <person name="Poehlein A."/>
            <person name="Schlien K."/>
            <person name="Gottschalk G."/>
            <person name="Buckel W."/>
            <person name="Daniel R."/>
        </authorList>
    </citation>
    <scope>NUCLEOTIDE SEQUENCE [LARGE SCALE GENOMIC DNA]</scope>
    <source>
        <strain evidence="3">X2</strain>
    </source>
</reference>
<dbReference type="AlphaFoldDB" id="A0A0X1U7K6"/>
<keyword evidence="3" id="KW-1185">Reference proteome</keyword>
<dbReference type="Proteomes" id="UP000068026">
    <property type="component" value="Chromosome"/>
</dbReference>
<evidence type="ECO:0000313" key="4">
    <source>
        <dbReference type="Proteomes" id="UP000184204"/>
    </source>
</evidence>
<proteinExistence type="predicted"/>
<sequence length="314" mass="37139">MIYHYCSLDTFAEVIKNKTIRLSDLDKTNDYMEKRWGMDLLQEALKKELVSNSISMNLLEDYWYSDDAHNHLEQLNNNISYYLDHQTLIACFSLEKDILSQWRAYGQDGEGMAIGFNYDYLKRLLKGHSKISIDKVIYKKSKQENLIRNKLFLPAVNYMRDMFQRVAVRCSDDFNKFFVEEFDCFCEVLYTYTEQVFTFLKNPTFEEEKEVRIVYNTGIYEEISTKDLSEILREEFKIGINQELILQPMQYQVKEDKLVAYSDLCFKNCLDAGIIKEIVIGPKSKVSDIDIRQFLLTNGFDDNIEIKRSEASYR</sequence>
<evidence type="ECO:0008006" key="5">
    <source>
        <dbReference type="Google" id="ProtNLM"/>
    </source>
</evidence>
<dbReference type="InterPro" id="IPR021352">
    <property type="entry name" value="DUF2971"/>
</dbReference>
<evidence type="ECO:0000313" key="2">
    <source>
        <dbReference type="EMBL" id="SHE76246.1"/>
    </source>
</evidence>
<dbReference type="EMBL" id="CP014223">
    <property type="protein sequence ID" value="AMJ40913.1"/>
    <property type="molecule type" value="Genomic_DNA"/>
</dbReference>
<dbReference type="OrthoDB" id="3034312at2"/>
<evidence type="ECO:0000313" key="1">
    <source>
        <dbReference type="EMBL" id="AMJ40913.1"/>
    </source>
</evidence>
<gene>
    <name evidence="1" type="ORF">CPRO_13200</name>
    <name evidence="2" type="ORF">SAMN02745151_01732</name>
</gene>
<evidence type="ECO:0000313" key="3">
    <source>
        <dbReference type="Proteomes" id="UP000068026"/>
    </source>
</evidence>
<dbReference type="RefSeq" id="WP_066049277.1">
    <property type="nucleotide sequence ID" value="NZ_CP014223.1"/>
</dbReference>
<reference evidence="4" key="4">
    <citation type="submission" date="2016-11" db="EMBL/GenBank/DDBJ databases">
        <authorList>
            <person name="Jaros S."/>
            <person name="Januszkiewicz K."/>
            <person name="Wedrychowicz H."/>
        </authorList>
    </citation>
    <scope>NUCLEOTIDE SEQUENCE [LARGE SCALE GENOMIC DNA]</scope>
    <source>
        <strain evidence="4">DSM 1682</strain>
    </source>
</reference>
<dbReference type="KEGG" id="cpro:CPRO_13200"/>
<protein>
    <recommendedName>
        <fullName evidence="5">DUF2971 domain-containing protein</fullName>
    </recommendedName>
</protein>
<accession>A0A0X1U7K6</accession>
<dbReference type="Proteomes" id="UP000184204">
    <property type="component" value="Unassembled WGS sequence"/>
</dbReference>
<dbReference type="Pfam" id="PF11185">
    <property type="entry name" value="DUF2971"/>
    <property type="match status" value="1"/>
</dbReference>